<dbReference type="AlphaFoldDB" id="A0A4Z2BK84"/>
<evidence type="ECO:0000313" key="12">
    <source>
        <dbReference type="Proteomes" id="UP000516260"/>
    </source>
</evidence>
<accession>A0A4Z2BK84</accession>
<gene>
    <name evidence="11" type="ORF">fugu_018135</name>
</gene>
<keyword evidence="3" id="KW-0811">Translocation</keyword>
<dbReference type="PROSITE" id="PS50103">
    <property type="entry name" value="ZF_C3H1"/>
    <property type="match status" value="1"/>
</dbReference>
<keyword evidence="8" id="KW-0863">Zinc-finger</keyword>
<evidence type="ECO:0000256" key="1">
    <source>
        <dbReference type="ARBA" id="ARBA00004335"/>
    </source>
</evidence>
<keyword evidence="8" id="KW-0862">Zinc</keyword>
<comment type="caution">
    <text evidence="11">The sequence shown here is derived from an EMBL/GenBank/DDBJ whole genome shotgun (WGS) entry which is preliminary data.</text>
</comment>
<keyword evidence="3" id="KW-0509">mRNA transport</keyword>
<sequence length="435" mass="44609">MTVCSFFLQGRCRYGEKCWNEHPRGGSVSGGGGGFKNNSYNRSAPQQQPRQGTGGFGNRVWVNPSQQKGAFIQPSSFSHGGTDWAKGDGGRKGDVRASDFSFSSQNRFSSLASPSTFDRGGRGNRQPVVGGDEDDVKILENIQSDIEAWASSGQWAFSCYSNLRVLISGFTDHSPEEIRLEYYSSRASGDLQSYVNGTNQLLNQWRNRVQELKIMSPSTRAALLAELNNPSPQASTGGFGSTPAAGFGSSASSFESKGFGSAAPVQASTFSFAAGSSGFGPSLGFGQNPVVPTQPPSGFGSSSGFGSGFGSSSGGPSAASSSSFSFKAPTSDKPTSAPAFGSASGFSFSAGAGGGAFGSKESAPAGSSGLFGKTTAGFGTSAPSPAAGSSANGTSGSLFSLESSLTPEELNQFKSKTFSLGQIPLKPPPSNMLVV</sequence>
<evidence type="ECO:0000256" key="3">
    <source>
        <dbReference type="ARBA" id="ARBA00023132"/>
    </source>
</evidence>
<name>A0A4Z2BK84_9TELE</name>
<dbReference type="SMART" id="SM00356">
    <property type="entry name" value="ZnF_C3H1"/>
    <property type="match status" value="1"/>
</dbReference>
<evidence type="ECO:0000256" key="8">
    <source>
        <dbReference type="PROSITE-ProRule" id="PRU00723"/>
    </source>
</evidence>
<keyword evidence="8" id="KW-0479">Metal-binding</keyword>
<evidence type="ECO:0000313" key="11">
    <source>
        <dbReference type="EMBL" id="TNM92733.1"/>
    </source>
</evidence>
<comment type="subcellular location">
    <subcellularLocation>
        <location evidence="1">Nucleus membrane</location>
        <topology evidence="1">Peripheral membrane protein</topology>
        <orientation evidence="1">Cytoplasmic side</orientation>
    </subcellularLocation>
    <subcellularLocation>
        <location evidence="2">Nucleus</location>
        <location evidence="2">Nuclear pore complex</location>
    </subcellularLocation>
</comment>
<feature type="compositionally biased region" description="Polar residues" evidence="9">
    <location>
        <begin position="100"/>
        <end position="116"/>
    </location>
</feature>
<dbReference type="GO" id="GO:0031965">
    <property type="term" value="C:nuclear membrane"/>
    <property type="evidence" value="ECO:0007669"/>
    <property type="project" value="UniProtKB-SubCell"/>
</dbReference>
<keyword evidence="12" id="KW-1185">Reference proteome</keyword>
<protein>
    <recommendedName>
        <fullName evidence="6">Nucleoporin NUP42</fullName>
    </recommendedName>
    <alternativeName>
        <fullName evidence="7">Nucleoporin-like protein 2</fullName>
    </alternativeName>
</protein>
<feature type="compositionally biased region" description="Polar residues" evidence="9">
    <location>
        <begin position="63"/>
        <end position="79"/>
    </location>
</feature>
<dbReference type="GO" id="GO:0008270">
    <property type="term" value="F:zinc ion binding"/>
    <property type="evidence" value="ECO:0007669"/>
    <property type="project" value="UniProtKB-KW"/>
</dbReference>
<evidence type="ECO:0000256" key="6">
    <source>
        <dbReference type="ARBA" id="ARBA00039886"/>
    </source>
</evidence>
<reference evidence="11 12" key="1">
    <citation type="submission" date="2019-04" db="EMBL/GenBank/DDBJ databases">
        <title>The sequence and de novo assembly of Takifugu bimaculatus genome using PacBio and Hi-C technologies.</title>
        <authorList>
            <person name="Xu P."/>
            <person name="Liu B."/>
            <person name="Zhou Z."/>
        </authorList>
    </citation>
    <scope>NUCLEOTIDE SEQUENCE [LARGE SCALE GENOMIC DNA]</scope>
    <source>
        <strain evidence="11">TB-2018</strain>
        <tissue evidence="11">Muscle</tissue>
    </source>
</reference>
<feature type="zinc finger region" description="C3H1-type" evidence="8">
    <location>
        <begin position="1"/>
        <end position="25"/>
    </location>
</feature>
<keyword evidence="3" id="KW-0653">Protein transport</keyword>
<evidence type="ECO:0000256" key="7">
    <source>
        <dbReference type="ARBA" id="ARBA00042384"/>
    </source>
</evidence>
<proteinExistence type="predicted"/>
<organism evidence="11 12">
    <name type="scientific">Takifugu bimaculatus</name>
    <dbReference type="NCBI Taxonomy" id="433685"/>
    <lineage>
        <taxon>Eukaryota</taxon>
        <taxon>Metazoa</taxon>
        <taxon>Chordata</taxon>
        <taxon>Craniata</taxon>
        <taxon>Vertebrata</taxon>
        <taxon>Euteleostomi</taxon>
        <taxon>Actinopterygii</taxon>
        <taxon>Neopterygii</taxon>
        <taxon>Teleostei</taxon>
        <taxon>Neoteleostei</taxon>
        <taxon>Acanthomorphata</taxon>
        <taxon>Eupercaria</taxon>
        <taxon>Tetraodontiformes</taxon>
        <taxon>Tetradontoidea</taxon>
        <taxon>Tetraodontidae</taxon>
        <taxon>Takifugu</taxon>
    </lineage>
</organism>
<feature type="compositionally biased region" description="Polar residues" evidence="9">
    <location>
        <begin position="36"/>
        <end position="51"/>
    </location>
</feature>
<feature type="domain" description="C3H1-type" evidence="10">
    <location>
        <begin position="1"/>
        <end position="25"/>
    </location>
</feature>
<evidence type="ECO:0000256" key="9">
    <source>
        <dbReference type="SAM" id="MobiDB-lite"/>
    </source>
</evidence>
<evidence type="ECO:0000256" key="2">
    <source>
        <dbReference type="ARBA" id="ARBA00004567"/>
    </source>
</evidence>
<feature type="region of interest" description="Disordered" evidence="9">
    <location>
        <begin position="285"/>
        <end position="312"/>
    </location>
</feature>
<dbReference type="InterPro" id="IPR000571">
    <property type="entry name" value="Znf_CCCH"/>
</dbReference>
<feature type="compositionally biased region" description="Basic and acidic residues" evidence="9">
    <location>
        <begin position="85"/>
        <end position="97"/>
    </location>
</feature>
<dbReference type="Proteomes" id="UP000516260">
    <property type="component" value="Chromosome 20"/>
</dbReference>
<evidence type="ECO:0000259" key="10">
    <source>
        <dbReference type="PROSITE" id="PS50103"/>
    </source>
</evidence>
<keyword evidence="3" id="KW-0906">Nuclear pore complex</keyword>
<dbReference type="PANTHER" id="PTHR46527:SF1">
    <property type="entry name" value="NUCLEOPORIN NUP42"/>
    <property type="match status" value="1"/>
</dbReference>
<dbReference type="EMBL" id="SWLE01000013">
    <property type="protein sequence ID" value="TNM92733.1"/>
    <property type="molecule type" value="Genomic_DNA"/>
</dbReference>
<keyword evidence="3" id="KW-0813">Transport</keyword>
<dbReference type="InterPro" id="IPR051767">
    <property type="entry name" value="Nucleoporin_NUP42"/>
</dbReference>
<feature type="region of interest" description="Disordered" evidence="9">
    <location>
        <begin position="23"/>
        <end position="131"/>
    </location>
</feature>
<feature type="compositionally biased region" description="Gly residues" evidence="9">
    <location>
        <begin position="301"/>
        <end position="312"/>
    </location>
</feature>
<comment type="function">
    <text evidence="5">Required for the export of mRNAs containing poly(A) tails from the nucleus into the cytoplasm.</text>
</comment>
<dbReference type="PANTHER" id="PTHR46527">
    <property type="entry name" value="NUCLEOPORIN-LIKE PROTEIN 2"/>
    <property type="match status" value="1"/>
</dbReference>
<evidence type="ECO:0000256" key="4">
    <source>
        <dbReference type="ARBA" id="ARBA00023242"/>
    </source>
</evidence>
<keyword evidence="4" id="KW-0539">Nucleus</keyword>
<dbReference type="GO" id="GO:0005643">
    <property type="term" value="C:nuclear pore"/>
    <property type="evidence" value="ECO:0007669"/>
    <property type="project" value="UniProtKB-SubCell"/>
</dbReference>
<evidence type="ECO:0000256" key="5">
    <source>
        <dbReference type="ARBA" id="ARBA00037262"/>
    </source>
</evidence>